<dbReference type="Pfam" id="PF01987">
    <property type="entry name" value="AIM24"/>
    <property type="match status" value="1"/>
</dbReference>
<dbReference type="InterPro" id="IPR036983">
    <property type="entry name" value="AIM24_sf"/>
</dbReference>
<sequence>MRYEIIGGSMQALRITLEPGEKIYSDSGKLISKSKTIKMTPRLAGGLVGAIERKMTGATAMVTEFEADGAEGSASMSGVIPGKIYMINLNEGEEFVAEHYAFVAAQESVKFSIETVGIGAAFFGGAGLVLQKFVGPGAVFIHVTGDIIEYDLDGNNPLEIDPGHIAGFDSSLKYKITFVDNIRTAMFGGVGLFLAKFEGRGKVVAHSVSRFKLASELYAQGLADYSKGKN</sequence>
<dbReference type="PANTHER" id="PTHR43657">
    <property type="entry name" value="TRYPTOPHAN RNA-BINDING ATTENUATOR PROTEIN-LIKE PROTEIN"/>
    <property type="match status" value="1"/>
</dbReference>
<reference evidence="1 2" key="2">
    <citation type="journal article" date="2010" name="Proc. Natl. Acad. Sci. U.S.A.">
        <title>Enigmatic, ultrasmall, uncultivated Archaea.</title>
        <authorList>
            <person name="Baker B.J."/>
            <person name="Comolli L.R."/>
            <person name="Dick G.J."/>
            <person name="Hauser L.J."/>
            <person name="Hyatt D."/>
            <person name="Dill B.D."/>
            <person name="Land M.L."/>
            <person name="Verberkmoes N.C."/>
            <person name="Hettich R.L."/>
            <person name="Banfield J.F."/>
        </authorList>
    </citation>
    <scope>NUCLEOTIDE SEQUENCE [LARGE SCALE GENOMIC DNA]</scope>
    <source>
        <strain evidence="1">ARMAN-2</strain>
    </source>
</reference>
<gene>
    <name evidence="1" type="ORF">UNLARM2_0830</name>
</gene>
<dbReference type="InterPro" id="IPR002838">
    <property type="entry name" value="AIM24"/>
</dbReference>
<dbReference type="EMBL" id="GG697241">
    <property type="protein sequence ID" value="EET89713.1"/>
    <property type="molecule type" value="Genomic_DNA"/>
</dbReference>
<reference evidence="1 2" key="1">
    <citation type="journal article" date="2009" name="Genome Biol.">
        <title>Community-wide analysis of microbial genome sequence signatures.</title>
        <authorList>
            <person name="Dick G.J."/>
            <person name="Andersson A.F."/>
            <person name="Baker B.J."/>
            <person name="Simmons S.L."/>
            <person name="Thomas B.C."/>
            <person name="Yelton A.P."/>
            <person name="Banfield J.F."/>
        </authorList>
    </citation>
    <scope>NUCLEOTIDE SEQUENCE [LARGE SCALE GENOMIC DNA]</scope>
    <source>
        <strain evidence="1">ARMAN-2</strain>
    </source>
</reference>
<dbReference type="SUPFAM" id="SSF51219">
    <property type="entry name" value="TRAP-like"/>
    <property type="match status" value="1"/>
</dbReference>
<organism evidence="1 2">
    <name type="scientific">Candidatus Micrarchaeum acidiphilum ARMAN-2</name>
    <dbReference type="NCBI Taxonomy" id="425595"/>
    <lineage>
        <taxon>Archaea</taxon>
        <taxon>Candidatus Micrarchaeota</taxon>
        <taxon>Candidatus Micrarchaeia</taxon>
        <taxon>Candidatus Micrarchaeales</taxon>
        <taxon>Candidatus Micrarchaeaceae</taxon>
        <taxon>Candidatus Micrarchaeum</taxon>
    </lineage>
</organism>
<dbReference type="NCBIfam" id="TIGR00266">
    <property type="entry name" value="TIGR00266 family protein"/>
    <property type="match status" value="1"/>
</dbReference>
<dbReference type="PANTHER" id="PTHR43657:SF1">
    <property type="entry name" value="ALTERED INHERITANCE OF MITOCHONDRIA PROTEIN 24, MITOCHONDRIAL"/>
    <property type="match status" value="1"/>
</dbReference>
<evidence type="ECO:0000313" key="2">
    <source>
        <dbReference type="Proteomes" id="UP000332487"/>
    </source>
</evidence>
<accession>C7DID9</accession>
<dbReference type="Gene3D" id="3.60.160.10">
    <property type="entry name" value="Mitochondrial biogenesis AIM24"/>
    <property type="match status" value="1"/>
</dbReference>
<proteinExistence type="predicted"/>
<evidence type="ECO:0008006" key="3">
    <source>
        <dbReference type="Google" id="ProtNLM"/>
    </source>
</evidence>
<evidence type="ECO:0000313" key="1">
    <source>
        <dbReference type="EMBL" id="EET89713.1"/>
    </source>
</evidence>
<protein>
    <recommendedName>
        <fullName evidence="3">TIGR00266 family protein</fullName>
    </recommendedName>
</protein>
<dbReference type="AlphaFoldDB" id="C7DID9"/>
<dbReference type="InterPro" id="IPR016031">
    <property type="entry name" value="Trp_RNA-bd_attenuator-like_dom"/>
</dbReference>
<name>C7DID9_MICA2</name>
<dbReference type="Proteomes" id="UP000332487">
    <property type="component" value="Unassembled WGS sequence"/>
</dbReference>
<keyword evidence="2" id="KW-1185">Reference proteome</keyword>